<protein>
    <submittedName>
        <fullName evidence="1">Uncharacterized protein</fullName>
    </submittedName>
</protein>
<accession>A0ACB0IBK1</accession>
<comment type="caution">
    <text evidence="1">The sequence shown here is derived from an EMBL/GenBank/DDBJ whole genome shotgun (WGS) entry which is preliminary data.</text>
</comment>
<name>A0ACB0IBK1_TRIPR</name>
<organism evidence="1 2">
    <name type="scientific">Trifolium pratense</name>
    <name type="common">Red clover</name>
    <dbReference type="NCBI Taxonomy" id="57577"/>
    <lineage>
        <taxon>Eukaryota</taxon>
        <taxon>Viridiplantae</taxon>
        <taxon>Streptophyta</taxon>
        <taxon>Embryophyta</taxon>
        <taxon>Tracheophyta</taxon>
        <taxon>Spermatophyta</taxon>
        <taxon>Magnoliopsida</taxon>
        <taxon>eudicotyledons</taxon>
        <taxon>Gunneridae</taxon>
        <taxon>Pentapetalae</taxon>
        <taxon>rosids</taxon>
        <taxon>fabids</taxon>
        <taxon>Fabales</taxon>
        <taxon>Fabaceae</taxon>
        <taxon>Papilionoideae</taxon>
        <taxon>50 kb inversion clade</taxon>
        <taxon>NPAAA clade</taxon>
        <taxon>Hologalegina</taxon>
        <taxon>IRL clade</taxon>
        <taxon>Trifolieae</taxon>
        <taxon>Trifolium</taxon>
    </lineage>
</organism>
<sequence>MIPLLEQVLQRGNIADVKMSESLATKFMEFCKDRTDFCPIIVIVKNGHLTQAIDNYPVQVSNAWNGTRLLINEDIY</sequence>
<keyword evidence="2" id="KW-1185">Reference proteome</keyword>
<proteinExistence type="predicted"/>
<dbReference type="Proteomes" id="UP001177021">
    <property type="component" value="Unassembled WGS sequence"/>
</dbReference>
<evidence type="ECO:0000313" key="2">
    <source>
        <dbReference type="Proteomes" id="UP001177021"/>
    </source>
</evidence>
<gene>
    <name evidence="1" type="ORF">MILVUS5_LOCUS1331</name>
</gene>
<reference evidence="1" key="1">
    <citation type="submission" date="2023-10" db="EMBL/GenBank/DDBJ databases">
        <authorList>
            <person name="Rodriguez Cubillos JULIANA M."/>
            <person name="De Vega J."/>
        </authorList>
    </citation>
    <scope>NUCLEOTIDE SEQUENCE</scope>
</reference>
<evidence type="ECO:0000313" key="1">
    <source>
        <dbReference type="EMBL" id="CAJ2629318.1"/>
    </source>
</evidence>
<dbReference type="EMBL" id="CASHSV030000001">
    <property type="protein sequence ID" value="CAJ2629318.1"/>
    <property type="molecule type" value="Genomic_DNA"/>
</dbReference>